<dbReference type="PROSITE" id="PS50968">
    <property type="entry name" value="BIOTINYL_LIPOYL"/>
    <property type="match status" value="2"/>
</dbReference>
<dbReference type="GO" id="GO:0031405">
    <property type="term" value="F:lipoic acid binding"/>
    <property type="evidence" value="ECO:0007669"/>
    <property type="project" value="TreeGrafter"/>
</dbReference>
<dbReference type="InterPro" id="IPR004167">
    <property type="entry name" value="PSBD"/>
</dbReference>
<feature type="compositionally biased region" description="Pro residues" evidence="7">
    <location>
        <begin position="251"/>
        <end position="285"/>
    </location>
</feature>
<dbReference type="FunFam" id="3.30.559.10:FF:000007">
    <property type="entry name" value="Dihydrolipoamide acetyltransferase component of pyruvate dehydrogenase complex"/>
    <property type="match status" value="1"/>
</dbReference>
<dbReference type="NCBIfam" id="TIGR02927">
    <property type="entry name" value="SucB_Actino"/>
    <property type="match status" value="1"/>
</dbReference>
<feature type="compositionally biased region" description="Low complexity" evidence="7">
    <location>
        <begin position="286"/>
        <end position="296"/>
    </location>
</feature>
<dbReference type="EC" id="2.3.1.-" evidence="6"/>
<dbReference type="Pfam" id="PF00364">
    <property type="entry name" value="Biotin_lipoyl"/>
    <property type="match status" value="2"/>
</dbReference>
<protein>
    <recommendedName>
        <fullName evidence="6">Dihydrolipoamide acetyltransferase component of pyruvate dehydrogenase complex</fullName>
        <ecNumber evidence="6">2.3.1.-</ecNumber>
    </recommendedName>
</protein>
<dbReference type="RefSeq" id="WP_142195818.1">
    <property type="nucleotide sequence ID" value="NZ_BMSU01000001.1"/>
</dbReference>
<dbReference type="SUPFAM" id="SSF47005">
    <property type="entry name" value="Peripheral subunit-binding domain of 2-oxo acid dehydrogenase complex"/>
    <property type="match status" value="1"/>
</dbReference>
<feature type="domain" description="Lipoyl-binding" evidence="8">
    <location>
        <begin position="2"/>
        <end position="77"/>
    </location>
</feature>
<dbReference type="GO" id="GO:0005737">
    <property type="term" value="C:cytoplasm"/>
    <property type="evidence" value="ECO:0007669"/>
    <property type="project" value="TreeGrafter"/>
</dbReference>
<evidence type="ECO:0000256" key="7">
    <source>
        <dbReference type="SAM" id="MobiDB-lite"/>
    </source>
</evidence>
<dbReference type="InterPro" id="IPR003016">
    <property type="entry name" value="2-oxoA_DH_lipoyl-BS"/>
</dbReference>
<dbReference type="Proteomes" id="UP000530412">
    <property type="component" value="Unassembled WGS sequence"/>
</dbReference>
<dbReference type="Pfam" id="PF00198">
    <property type="entry name" value="2-oxoacid_dh"/>
    <property type="match status" value="1"/>
</dbReference>
<feature type="region of interest" description="Disordered" evidence="7">
    <location>
        <begin position="80"/>
        <end position="136"/>
    </location>
</feature>
<dbReference type="PROSITE" id="PS00189">
    <property type="entry name" value="LIPOYL"/>
    <property type="match status" value="2"/>
</dbReference>
<dbReference type="InterPro" id="IPR001078">
    <property type="entry name" value="2-oxoacid_DH_actylTfrase"/>
</dbReference>
<feature type="compositionally biased region" description="Pro residues" evidence="7">
    <location>
        <begin position="221"/>
        <end position="242"/>
    </location>
</feature>
<keyword evidence="5 6" id="KW-0012">Acyltransferase</keyword>
<dbReference type="Gene3D" id="2.40.50.100">
    <property type="match status" value="2"/>
</dbReference>
<dbReference type="Pfam" id="PF02817">
    <property type="entry name" value="E3_binding"/>
    <property type="match status" value="1"/>
</dbReference>
<comment type="similarity">
    <text evidence="2 6">Belongs to the 2-oxoacid dehydrogenase family.</text>
</comment>
<dbReference type="SUPFAM" id="SSF52777">
    <property type="entry name" value="CoA-dependent acyltransferases"/>
    <property type="match status" value="1"/>
</dbReference>
<dbReference type="InterPro" id="IPR036625">
    <property type="entry name" value="E3-bd_dom_sf"/>
</dbReference>
<evidence type="ECO:0000256" key="5">
    <source>
        <dbReference type="ARBA" id="ARBA00023315"/>
    </source>
</evidence>
<keyword evidence="3 6" id="KW-0808">Transferase</keyword>
<dbReference type="InterPro" id="IPR000089">
    <property type="entry name" value="Biotin_lipoyl"/>
</dbReference>
<accession>A0AA40SB45</accession>
<evidence type="ECO:0000259" key="9">
    <source>
        <dbReference type="PROSITE" id="PS51826"/>
    </source>
</evidence>
<comment type="caution">
    <text evidence="10">The sequence shown here is derived from an EMBL/GenBank/DDBJ whole genome shotgun (WGS) entry which is preliminary data.</text>
</comment>
<keyword evidence="4 6" id="KW-0450">Lipoyl</keyword>
<dbReference type="SUPFAM" id="SSF51230">
    <property type="entry name" value="Single hybrid motif"/>
    <property type="match status" value="2"/>
</dbReference>
<dbReference type="Gene3D" id="4.10.320.10">
    <property type="entry name" value="E3-binding domain"/>
    <property type="match status" value="1"/>
</dbReference>
<evidence type="ECO:0000256" key="3">
    <source>
        <dbReference type="ARBA" id="ARBA00022679"/>
    </source>
</evidence>
<sequence length="611" mass="61168">MAVSVTLPALGESVTEGTVTRWLKAEGERVEADEPLLEVSTDKVDTEIPAPASGVLSSIKVAEDETVEVGAELALIDDGSGAPAAAPAAEQAPAEQAAPPAPEPQPQAQPSTEQPAPAPAPTAEAATGGGSAQGTDVVLPALGESVTEGTVTRWLKSVGDTVEADEPLLEVSTDKVDTEIPAPASGTLLEIVVGEDETAEVGAKLAVIGEAGAAPAAAPAPAAPEAPAQPEPTPAPQAPAAPAPQQAAPAPAAPAPAPAAPAPQAPAAPAPAPQPAAPAPAPAAPAPAAAPAAPAAAQPTDEGAYVTPLVRKLAAENGVDLSTVQGTGVGGRIRKQDVLAAAEAAKAAAAAPAPAAPAAPAAKKAPALEASPLRGQTVKMPRIRKVIGDNMVKALHEQAQLSSVVEVDVTRLMKLRARAKDAFAAREGVKLSPMPFFVKAAAQALKAHAPINARINEAEGTITYFDTENIGIAVDSEKGLMTPVIKNAGDLNIAGIAKATAELAGKVRANKITPDELSGATFTISNTGSRGALFDTIIVPPGQVAILGIGATVKRPAVIETEEGTVIGVRDMTYLTLSYDHRLVDGADAARYLTAVKAILEAGEFEVELGL</sequence>
<dbReference type="EMBL" id="JACJIE010000002">
    <property type="protein sequence ID" value="MBA8943138.1"/>
    <property type="molecule type" value="Genomic_DNA"/>
</dbReference>
<dbReference type="PROSITE" id="PS51826">
    <property type="entry name" value="PSBD"/>
    <property type="match status" value="1"/>
</dbReference>
<comment type="cofactor">
    <cofactor evidence="1 6">
        <name>(R)-lipoate</name>
        <dbReference type="ChEBI" id="CHEBI:83088"/>
    </cofactor>
</comment>
<dbReference type="InterPro" id="IPR050743">
    <property type="entry name" value="2-oxoacid_DH_E2_comp"/>
</dbReference>
<dbReference type="PANTHER" id="PTHR43178:SF5">
    <property type="entry name" value="LIPOAMIDE ACYLTRANSFERASE COMPONENT OF BRANCHED-CHAIN ALPHA-KETO ACID DEHYDROGENASE COMPLEX, MITOCHONDRIAL"/>
    <property type="match status" value="1"/>
</dbReference>
<organism evidence="10 11">
    <name type="scientific">Streptomyces calvus</name>
    <dbReference type="NCBI Taxonomy" id="67282"/>
    <lineage>
        <taxon>Bacteria</taxon>
        <taxon>Bacillati</taxon>
        <taxon>Actinomycetota</taxon>
        <taxon>Actinomycetes</taxon>
        <taxon>Kitasatosporales</taxon>
        <taxon>Streptomycetaceae</taxon>
        <taxon>Streptomyces</taxon>
    </lineage>
</organism>
<dbReference type="InterPro" id="IPR014276">
    <property type="entry name" value="2-oxoglutarate_DH_E2"/>
</dbReference>
<dbReference type="GO" id="GO:0016407">
    <property type="term" value="F:acetyltransferase activity"/>
    <property type="evidence" value="ECO:0007669"/>
    <property type="project" value="TreeGrafter"/>
</dbReference>
<dbReference type="AlphaFoldDB" id="A0AA40SB45"/>
<proteinExistence type="inferred from homology"/>
<reference evidence="10 11" key="1">
    <citation type="submission" date="2020-08" db="EMBL/GenBank/DDBJ databases">
        <title>Genomic Encyclopedia of Type Strains, Phase III (KMG-III): the genomes of soil and plant-associated and newly described type strains.</title>
        <authorList>
            <person name="Whitman W."/>
        </authorList>
    </citation>
    <scope>NUCLEOTIDE SEQUENCE [LARGE SCALE GENOMIC DNA]</scope>
    <source>
        <strain evidence="10 11">CECT 3271</strain>
    </source>
</reference>
<dbReference type="Gene3D" id="3.30.559.10">
    <property type="entry name" value="Chloramphenicol acetyltransferase-like domain"/>
    <property type="match status" value="1"/>
</dbReference>
<evidence type="ECO:0000256" key="1">
    <source>
        <dbReference type="ARBA" id="ARBA00001938"/>
    </source>
</evidence>
<evidence type="ECO:0000256" key="2">
    <source>
        <dbReference type="ARBA" id="ARBA00007317"/>
    </source>
</evidence>
<dbReference type="PANTHER" id="PTHR43178">
    <property type="entry name" value="DIHYDROLIPOAMIDE ACETYLTRANSFERASE COMPONENT OF PYRUVATE DEHYDROGENASE COMPLEX"/>
    <property type="match status" value="1"/>
</dbReference>
<feature type="compositionally biased region" description="Low complexity" evidence="7">
    <location>
        <begin position="108"/>
        <end position="126"/>
    </location>
</feature>
<feature type="domain" description="Lipoyl-binding" evidence="8">
    <location>
        <begin position="134"/>
        <end position="209"/>
    </location>
</feature>
<feature type="region of interest" description="Disordered" evidence="7">
    <location>
        <begin position="217"/>
        <end position="296"/>
    </location>
</feature>
<dbReference type="InterPro" id="IPR023213">
    <property type="entry name" value="CAT-like_dom_sf"/>
</dbReference>
<evidence type="ECO:0000256" key="6">
    <source>
        <dbReference type="RuleBase" id="RU003423"/>
    </source>
</evidence>
<evidence type="ECO:0000313" key="10">
    <source>
        <dbReference type="EMBL" id="MBA8943138.1"/>
    </source>
</evidence>
<name>A0AA40SB45_9ACTN</name>
<dbReference type="CDD" id="cd06849">
    <property type="entry name" value="lipoyl_domain"/>
    <property type="match status" value="2"/>
</dbReference>
<feature type="compositionally biased region" description="Low complexity" evidence="7">
    <location>
        <begin position="80"/>
        <end position="98"/>
    </location>
</feature>
<dbReference type="InterPro" id="IPR011053">
    <property type="entry name" value="Single_hybrid_motif"/>
</dbReference>
<evidence type="ECO:0000256" key="4">
    <source>
        <dbReference type="ARBA" id="ARBA00022823"/>
    </source>
</evidence>
<gene>
    <name evidence="10" type="ORF">FHS33_001532</name>
</gene>
<feature type="domain" description="Peripheral subunit-binding (PSBD)" evidence="9">
    <location>
        <begin position="305"/>
        <end position="342"/>
    </location>
</feature>
<evidence type="ECO:0000259" key="8">
    <source>
        <dbReference type="PROSITE" id="PS50968"/>
    </source>
</evidence>
<evidence type="ECO:0000313" key="11">
    <source>
        <dbReference type="Proteomes" id="UP000530412"/>
    </source>
</evidence>